<evidence type="ECO:0000313" key="2">
    <source>
        <dbReference type="Proteomes" id="UP000463883"/>
    </source>
</evidence>
<organism evidence="1 2">
    <name type="scientific">Aminipila terrae</name>
    <dbReference type="NCBI Taxonomy" id="2697030"/>
    <lineage>
        <taxon>Bacteria</taxon>
        <taxon>Bacillati</taxon>
        <taxon>Bacillota</taxon>
        <taxon>Clostridia</taxon>
        <taxon>Peptostreptococcales</taxon>
        <taxon>Anaerovoracaceae</taxon>
        <taxon>Aminipila</taxon>
    </lineage>
</organism>
<proteinExistence type="predicted"/>
<keyword evidence="2" id="KW-1185">Reference proteome</keyword>
<sequence length="63" mass="7181">MINSPCKGCTDRYVGCHGKCAEYISFATANTERRELIKKQVFVDCCCEKVRKDSVTRAYRGLK</sequence>
<dbReference type="KEGG" id="amic:Ami3637_16700"/>
<dbReference type="AlphaFoldDB" id="A0A6P1MKX0"/>
<accession>A0A6P1MKX0</accession>
<name>A0A6P1MKX0_9FIRM</name>
<dbReference type="Proteomes" id="UP000463883">
    <property type="component" value="Chromosome"/>
</dbReference>
<gene>
    <name evidence="1" type="ORF">Ami3637_16700</name>
</gene>
<dbReference type="EMBL" id="CP047591">
    <property type="protein sequence ID" value="QHI73803.1"/>
    <property type="molecule type" value="Genomic_DNA"/>
</dbReference>
<evidence type="ECO:0000313" key="1">
    <source>
        <dbReference type="EMBL" id="QHI73803.1"/>
    </source>
</evidence>
<reference evidence="1 2" key="1">
    <citation type="submission" date="2020-01" db="EMBL/GenBank/DDBJ databases">
        <title>Genomic analysis of Aminipila sp. CBA3637.</title>
        <authorList>
            <person name="Kim Y.B."/>
            <person name="Roh S.W."/>
        </authorList>
    </citation>
    <scope>NUCLEOTIDE SEQUENCE [LARGE SCALE GENOMIC DNA]</scope>
    <source>
        <strain evidence="1 2">CBA3637</strain>
    </source>
</reference>
<protein>
    <submittedName>
        <fullName evidence="1">Uncharacterized protein</fullName>
    </submittedName>
</protein>
<dbReference type="RefSeq" id="WP_162363565.1">
    <property type="nucleotide sequence ID" value="NZ_CP047591.1"/>
</dbReference>